<keyword evidence="10" id="KW-0456">Lyase</keyword>
<dbReference type="InterPro" id="IPR036237">
    <property type="entry name" value="Xyl_isomerase-like_sf"/>
</dbReference>
<comment type="pathway">
    <text evidence="5">Carbohydrate metabolism; pentose and glucuronate interconversion.</text>
</comment>
<dbReference type="Pfam" id="PF03786">
    <property type="entry name" value="UxuA"/>
    <property type="match status" value="2"/>
</dbReference>
<dbReference type="PANTHER" id="PTHR30387">
    <property type="entry name" value="MANNONATE DEHYDRATASE"/>
    <property type="match status" value="1"/>
</dbReference>
<dbReference type="AlphaFoldDB" id="A0A381VMW7"/>
<comment type="cofactor">
    <cofactor evidence="3">
        <name>Fe(2+)</name>
        <dbReference type="ChEBI" id="CHEBI:29033"/>
    </cofactor>
</comment>
<proteinExistence type="inferred from homology"/>
<sequence>MIYDADGIHDSIKNHGHWSESTETPTLTLFLEDLENRSLRRVRQLGVIGVSMAGLDTGGLETWTDDNLKRHIDRATDADLELRNIMFNPSPRVRFGEAGRDEDIDTINRAIRIAGRQGLPVMEYNFYAHRVVEGYRVVPGRGGSGLMDFNYQRVKDLPPLVGERTHSLTEMWDNVTYFLKAVIPVAEEANVRLALHPNDPPAPVSRGSGQIMSTVEGWKKFADIVPSPYNGITFDCGVTKELGHDPVEVCRYFGERDQINHVHFRNVVSRVPNLDYTEVWIDEGQVDMFAVMSELVRQKYPRLIYPEHPPLNDSDTEFPFDGISATTYTGFAYTVGYARAMMQAAISTQTAVE</sequence>
<dbReference type="EC" id="4.2.1.8" evidence="7"/>
<dbReference type="GO" id="GO:0042840">
    <property type="term" value="P:D-glucuronate catabolic process"/>
    <property type="evidence" value="ECO:0007669"/>
    <property type="project" value="TreeGrafter"/>
</dbReference>
<keyword evidence="9" id="KW-0464">Manganese</keyword>
<evidence type="ECO:0000256" key="8">
    <source>
        <dbReference type="ARBA" id="ARBA00023004"/>
    </source>
</evidence>
<evidence type="ECO:0000256" key="1">
    <source>
        <dbReference type="ARBA" id="ARBA00001794"/>
    </source>
</evidence>
<dbReference type="GO" id="GO:0008927">
    <property type="term" value="F:mannonate dehydratase activity"/>
    <property type="evidence" value="ECO:0007669"/>
    <property type="project" value="UniProtKB-EC"/>
</dbReference>
<evidence type="ECO:0000256" key="7">
    <source>
        <dbReference type="ARBA" id="ARBA00012927"/>
    </source>
</evidence>
<evidence type="ECO:0000256" key="10">
    <source>
        <dbReference type="ARBA" id="ARBA00023239"/>
    </source>
</evidence>
<dbReference type="InterPro" id="IPR004628">
    <property type="entry name" value="Man_deHydtase"/>
</dbReference>
<keyword evidence="8" id="KW-0408">Iron</keyword>
<evidence type="ECO:0000256" key="6">
    <source>
        <dbReference type="ARBA" id="ARBA00007389"/>
    </source>
</evidence>
<evidence type="ECO:0000256" key="5">
    <source>
        <dbReference type="ARBA" id="ARBA00004892"/>
    </source>
</evidence>
<dbReference type="SUPFAM" id="SSF51658">
    <property type="entry name" value="Xylose isomerase-like"/>
    <property type="match status" value="1"/>
</dbReference>
<comment type="function">
    <text evidence="4">Catalyzes the dehydration of D-mannonate.</text>
</comment>
<comment type="catalytic activity">
    <reaction evidence="1">
        <text>D-mannonate = 2-dehydro-3-deoxy-D-gluconate + H2O</text>
        <dbReference type="Rhea" id="RHEA:20097"/>
        <dbReference type="ChEBI" id="CHEBI:15377"/>
        <dbReference type="ChEBI" id="CHEBI:17767"/>
        <dbReference type="ChEBI" id="CHEBI:57990"/>
        <dbReference type="EC" id="4.2.1.8"/>
    </reaction>
</comment>
<comment type="similarity">
    <text evidence="6">Belongs to the mannonate dehydratase family.</text>
</comment>
<evidence type="ECO:0000256" key="2">
    <source>
        <dbReference type="ARBA" id="ARBA00001936"/>
    </source>
</evidence>
<dbReference type="PANTHER" id="PTHR30387:SF2">
    <property type="entry name" value="MANNONATE DEHYDRATASE"/>
    <property type="match status" value="1"/>
</dbReference>
<reference evidence="11" key="1">
    <citation type="submission" date="2018-05" db="EMBL/GenBank/DDBJ databases">
        <authorList>
            <person name="Lanie J.A."/>
            <person name="Ng W.-L."/>
            <person name="Kazmierczak K.M."/>
            <person name="Andrzejewski T.M."/>
            <person name="Davidsen T.M."/>
            <person name="Wayne K.J."/>
            <person name="Tettelin H."/>
            <person name="Glass J.I."/>
            <person name="Rusch D."/>
            <person name="Podicherti R."/>
            <person name="Tsui H.-C.T."/>
            <person name="Winkler M.E."/>
        </authorList>
    </citation>
    <scope>NUCLEOTIDE SEQUENCE</scope>
</reference>
<dbReference type="GO" id="GO:0008198">
    <property type="term" value="F:ferrous iron binding"/>
    <property type="evidence" value="ECO:0007669"/>
    <property type="project" value="TreeGrafter"/>
</dbReference>
<gene>
    <name evidence="11" type="ORF">METZ01_LOCUS94245</name>
</gene>
<accession>A0A381VMW7</accession>
<evidence type="ECO:0000256" key="4">
    <source>
        <dbReference type="ARBA" id="ARBA00002713"/>
    </source>
</evidence>
<evidence type="ECO:0000256" key="3">
    <source>
        <dbReference type="ARBA" id="ARBA00001954"/>
    </source>
</evidence>
<dbReference type="GO" id="GO:0030145">
    <property type="term" value="F:manganese ion binding"/>
    <property type="evidence" value="ECO:0007669"/>
    <property type="project" value="TreeGrafter"/>
</dbReference>
<dbReference type="EMBL" id="UINC01009225">
    <property type="protein sequence ID" value="SVA41391.1"/>
    <property type="molecule type" value="Genomic_DNA"/>
</dbReference>
<protein>
    <recommendedName>
        <fullName evidence="7">mannonate dehydratase</fullName>
        <ecNumber evidence="7">4.2.1.8</ecNumber>
    </recommendedName>
</protein>
<organism evidence="11">
    <name type="scientific">marine metagenome</name>
    <dbReference type="NCBI Taxonomy" id="408172"/>
    <lineage>
        <taxon>unclassified sequences</taxon>
        <taxon>metagenomes</taxon>
        <taxon>ecological metagenomes</taxon>
    </lineage>
</organism>
<evidence type="ECO:0000313" key="11">
    <source>
        <dbReference type="EMBL" id="SVA41391.1"/>
    </source>
</evidence>
<evidence type="ECO:0000256" key="9">
    <source>
        <dbReference type="ARBA" id="ARBA00023211"/>
    </source>
</evidence>
<dbReference type="Gene3D" id="3.20.20.150">
    <property type="entry name" value="Divalent-metal-dependent TIM barrel enzymes"/>
    <property type="match status" value="1"/>
</dbReference>
<comment type="cofactor">
    <cofactor evidence="2">
        <name>Mn(2+)</name>
        <dbReference type="ChEBI" id="CHEBI:29035"/>
    </cofactor>
</comment>
<name>A0A381VMW7_9ZZZZ</name>